<dbReference type="AlphaFoldDB" id="A0A163E0A0"/>
<evidence type="ECO:0000313" key="8">
    <source>
        <dbReference type="EMBL" id="KZS43522.1"/>
    </source>
</evidence>
<dbReference type="GO" id="GO:0005737">
    <property type="term" value="C:cytoplasm"/>
    <property type="evidence" value="ECO:0007669"/>
    <property type="project" value="UniProtKB-SubCell"/>
</dbReference>
<protein>
    <recommendedName>
        <fullName evidence="6 7">L-rhamnose isomerase</fullName>
        <ecNumber evidence="6 7">5.3.1.14</ecNumber>
    </recommendedName>
</protein>
<evidence type="ECO:0000256" key="7">
    <source>
        <dbReference type="NCBIfam" id="TIGR01748"/>
    </source>
</evidence>
<keyword evidence="9" id="KW-1185">Reference proteome</keyword>
<proteinExistence type="inferred from homology"/>
<evidence type="ECO:0000256" key="2">
    <source>
        <dbReference type="ARBA" id="ARBA00022723"/>
    </source>
</evidence>
<dbReference type="NCBIfam" id="NF002203">
    <property type="entry name" value="PRK01076.1"/>
    <property type="match status" value="1"/>
</dbReference>
<dbReference type="GO" id="GO:0019301">
    <property type="term" value="P:rhamnose catabolic process"/>
    <property type="evidence" value="ECO:0007669"/>
    <property type="project" value="UniProtKB-UniRule"/>
</dbReference>
<dbReference type="OrthoDB" id="9766697at2"/>
<dbReference type="Gene3D" id="3.20.20.150">
    <property type="entry name" value="Divalent-metal-dependent TIM barrel enzymes"/>
    <property type="match status" value="1"/>
</dbReference>
<keyword evidence="4 6" id="KW-0413">Isomerase</keyword>
<keyword evidence="1 6" id="KW-0963">Cytoplasm</keyword>
<comment type="caution">
    <text evidence="8">The sequence shown here is derived from an EMBL/GenBank/DDBJ whole genome shotgun (WGS) entry which is preliminary data.</text>
</comment>
<comment type="similarity">
    <text evidence="6">Belongs to the rhamnose isomerase family.</text>
</comment>
<dbReference type="STRING" id="59843.A3958_24430"/>
<dbReference type="EC" id="5.3.1.14" evidence="6 7"/>
<evidence type="ECO:0000256" key="1">
    <source>
        <dbReference type="ARBA" id="ARBA00022490"/>
    </source>
</evidence>
<dbReference type="PANTHER" id="PTHR30268:SF0">
    <property type="entry name" value="L-RHAMNOSE ISOMERASE"/>
    <property type="match status" value="1"/>
</dbReference>
<evidence type="ECO:0000256" key="3">
    <source>
        <dbReference type="ARBA" id="ARBA00023211"/>
    </source>
</evidence>
<comment type="function">
    <text evidence="6">Catalyzes the interconversion of L-rhamnose and L-rhamnulose.</text>
</comment>
<dbReference type="PANTHER" id="PTHR30268">
    <property type="entry name" value="L-RHAMNOSE ISOMERASE"/>
    <property type="match status" value="1"/>
</dbReference>
<sequence length="421" mass="47911">MRQDVARNYEEAKKLYEQHGIQVDEILTELERIKISIHCWQGDDVRGFLFRDQELSGGISVTGEYPGAAGTPEQLRADLEKAMSLIPGSHKVNLHAIYADTEESVDLDQLEPKHFQSWVDWAKVQGIGLDFNPTCFSHDKSRDGFTLSHADPAIRQFWIDHCKASRRIGAYFGEQLGQTCVTNIWIPDGYKDIPVDRLAPRQRLKASLDEIFAEEINPDWNLDAVESKLFGLGSEAYVVGSHEFYMGYGIQNNKLICLDAGHFHPTEGIAGKLSSLALFTEGLLLHVSRPMRWDSDHVVIMDDELIEIGRELVRNDLLGVTHIGLDFFDASINRIAAWVIGTRNTIKALLRAKLEPTETLKQAELEGDYTTRLALMEEFKSYPFGAVWDYYCERMGVPVREEWLSEVKRYEQDVLLKRFGS</sequence>
<dbReference type="GO" id="GO:0019324">
    <property type="term" value="P:L-lyxose metabolic process"/>
    <property type="evidence" value="ECO:0007669"/>
    <property type="project" value="TreeGrafter"/>
</dbReference>
<accession>A0A163E0A0</accession>
<dbReference type="InterPro" id="IPR009308">
    <property type="entry name" value="Rhamnose_isomerase"/>
</dbReference>
<reference evidence="8" key="1">
    <citation type="journal article" date="2016" name="Genome Announc.">
        <title>Draft genomes of two strains of Paenibacillus glucanolyticus with capability to degrade lignocellulose.</title>
        <authorList>
            <person name="Mathews S.L."/>
            <person name="Pawlak J."/>
            <person name="Grunden A.M."/>
        </authorList>
    </citation>
    <scope>NUCLEOTIDE SEQUENCE [LARGE SCALE GENOMIC DNA]</scope>
    <source>
        <strain evidence="8">SLM1</strain>
    </source>
</reference>
<comment type="subcellular location">
    <subcellularLocation>
        <location evidence="6">Cytoplasm</location>
    </subcellularLocation>
</comment>
<dbReference type="InterPro" id="IPR050337">
    <property type="entry name" value="L-rhamnose_isomerase"/>
</dbReference>
<dbReference type="GO" id="GO:0008740">
    <property type="term" value="F:L-rhamnose isomerase activity"/>
    <property type="evidence" value="ECO:0007669"/>
    <property type="project" value="UniProtKB-UniRule"/>
</dbReference>
<evidence type="ECO:0000313" key="9">
    <source>
        <dbReference type="Proteomes" id="UP000076796"/>
    </source>
</evidence>
<dbReference type="InterPro" id="IPR036237">
    <property type="entry name" value="Xyl_isomerase-like_sf"/>
</dbReference>
<evidence type="ECO:0000256" key="6">
    <source>
        <dbReference type="HAMAP-Rule" id="MF_00541"/>
    </source>
</evidence>
<keyword evidence="3 6" id="KW-0464">Manganese</keyword>
<dbReference type="GO" id="GO:0030145">
    <property type="term" value="F:manganese ion binding"/>
    <property type="evidence" value="ECO:0007669"/>
    <property type="project" value="UniProtKB-UniRule"/>
</dbReference>
<feature type="binding site" evidence="6">
    <location>
        <position position="296"/>
    </location>
    <ligand>
        <name>Mn(2+)</name>
        <dbReference type="ChEBI" id="CHEBI:29035"/>
    </ligand>
</feature>
<organism evidence="8 9">
    <name type="scientific">Paenibacillus glucanolyticus</name>
    <dbReference type="NCBI Taxonomy" id="59843"/>
    <lineage>
        <taxon>Bacteria</taxon>
        <taxon>Bacillati</taxon>
        <taxon>Bacillota</taxon>
        <taxon>Bacilli</taxon>
        <taxon>Bacillales</taxon>
        <taxon>Paenibacillaceae</taxon>
        <taxon>Paenibacillus</taxon>
    </lineage>
</organism>
<keyword evidence="5 6" id="KW-0684">Rhamnose metabolism</keyword>
<dbReference type="NCBIfam" id="TIGR01748">
    <property type="entry name" value="rhaA"/>
    <property type="match status" value="1"/>
</dbReference>
<evidence type="ECO:0000256" key="5">
    <source>
        <dbReference type="ARBA" id="ARBA00023308"/>
    </source>
</evidence>
<feature type="binding site" evidence="6">
    <location>
        <position position="262"/>
    </location>
    <ligand>
        <name>Mn(2+)</name>
        <dbReference type="ChEBI" id="CHEBI:29035"/>
    </ligand>
</feature>
<dbReference type="SUPFAM" id="SSF51658">
    <property type="entry name" value="Xylose isomerase-like"/>
    <property type="match status" value="1"/>
</dbReference>
<keyword evidence="2 6" id="KW-0479">Metal-binding</keyword>
<dbReference type="HAMAP" id="MF_00541">
    <property type="entry name" value="RhaA"/>
    <property type="match status" value="1"/>
</dbReference>
<dbReference type="EMBL" id="LWMH01000002">
    <property type="protein sequence ID" value="KZS43522.1"/>
    <property type="molecule type" value="Genomic_DNA"/>
</dbReference>
<dbReference type="KEGG" id="pglu:A3958_24430"/>
<dbReference type="GeneID" id="97554987"/>
<dbReference type="Proteomes" id="UP000076796">
    <property type="component" value="Unassembled WGS sequence"/>
</dbReference>
<dbReference type="Pfam" id="PF06134">
    <property type="entry name" value="RhaA"/>
    <property type="match status" value="1"/>
</dbReference>
<comment type="cofactor">
    <cofactor evidence="6">
        <name>Mn(2+)</name>
        <dbReference type="ChEBI" id="CHEBI:29035"/>
    </cofactor>
    <text evidence="6">Binds 1 Mn(2+) ion per subunit.</text>
</comment>
<name>A0A163E0A0_9BACL</name>
<gene>
    <name evidence="6" type="primary">rhaA</name>
    <name evidence="8" type="ORF">AWU65_25810</name>
</gene>
<dbReference type="RefSeq" id="WP_036642373.1">
    <property type="nucleotide sequence ID" value="NZ_CBCSBX010000001.1"/>
</dbReference>
<dbReference type="UniPathway" id="UPA00541">
    <property type="reaction ID" value="UER00601"/>
</dbReference>
<evidence type="ECO:0000256" key="4">
    <source>
        <dbReference type="ARBA" id="ARBA00023235"/>
    </source>
</evidence>
<comment type="pathway">
    <text evidence="6">Carbohydrate degradation; L-rhamnose degradation; glycerone phosphate from L-rhamnose: step 1/3.</text>
</comment>
<comment type="catalytic activity">
    <reaction evidence="6">
        <text>L-rhamnopyranose = L-rhamnulose</text>
        <dbReference type="Rhea" id="RHEA:23160"/>
        <dbReference type="ChEBI" id="CHEBI:17897"/>
        <dbReference type="ChEBI" id="CHEBI:62346"/>
        <dbReference type="EC" id="5.3.1.14"/>
    </reaction>
</comment>
<feature type="binding site" evidence="6">
    <location>
        <position position="294"/>
    </location>
    <ligand>
        <name>Mn(2+)</name>
        <dbReference type="ChEBI" id="CHEBI:29035"/>
    </ligand>
</feature>